<dbReference type="AlphaFoldDB" id="A0A452J253"/>
<sequence length="158" mass="18089">MERESSVVFCYLPLACDNIVTNLRIVKEFGKDVLPVDGRKLFCTICSKVLDRVKKDHILNHIKGPCHIAAMEKRKQKVENSDETAVKKQLTTTEFLNDTPREIDLPCVFELNKQQLVTELKDQHVTVIVNEYIDNVNWYVANYSNTADAGFRILPSCC</sequence>
<organism evidence="1 2">
    <name type="scientific">Gopherus agassizii</name>
    <name type="common">Agassiz's desert tortoise</name>
    <dbReference type="NCBI Taxonomy" id="38772"/>
    <lineage>
        <taxon>Eukaryota</taxon>
        <taxon>Metazoa</taxon>
        <taxon>Chordata</taxon>
        <taxon>Craniata</taxon>
        <taxon>Vertebrata</taxon>
        <taxon>Euteleostomi</taxon>
        <taxon>Archelosauria</taxon>
        <taxon>Testudinata</taxon>
        <taxon>Testudines</taxon>
        <taxon>Cryptodira</taxon>
        <taxon>Durocryptodira</taxon>
        <taxon>Testudinoidea</taxon>
        <taxon>Testudinidae</taxon>
        <taxon>Gopherus</taxon>
    </lineage>
</organism>
<reference evidence="1" key="2">
    <citation type="submission" date="2025-08" db="UniProtKB">
        <authorList>
            <consortium name="Ensembl"/>
        </authorList>
    </citation>
    <scope>IDENTIFICATION</scope>
</reference>
<dbReference type="Ensembl" id="ENSGAGT00000039058.1">
    <property type="protein sequence ID" value="ENSGAGP00000034495.1"/>
    <property type="gene ID" value="ENSGAGG00000024523.1"/>
</dbReference>
<reference evidence="2" key="1">
    <citation type="journal article" date="2017" name="PLoS ONE">
        <title>The Agassiz's desert tortoise genome provides a resource for the conservation of a threatened species.</title>
        <authorList>
            <person name="Tollis M."/>
            <person name="DeNardo D.F."/>
            <person name="Cornelius J.A."/>
            <person name="Dolby G.A."/>
            <person name="Edwards T."/>
            <person name="Henen B.T."/>
            <person name="Karl A.E."/>
            <person name="Murphy R.W."/>
            <person name="Kusumi K."/>
        </authorList>
    </citation>
    <scope>NUCLEOTIDE SEQUENCE [LARGE SCALE GENOMIC DNA]</scope>
</reference>
<protein>
    <submittedName>
        <fullName evidence="1">Uncharacterized protein</fullName>
    </submittedName>
</protein>
<proteinExistence type="predicted"/>
<reference evidence="1" key="3">
    <citation type="submission" date="2025-09" db="UniProtKB">
        <authorList>
            <consortium name="Ensembl"/>
        </authorList>
    </citation>
    <scope>IDENTIFICATION</scope>
</reference>
<evidence type="ECO:0000313" key="2">
    <source>
        <dbReference type="Proteomes" id="UP000291020"/>
    </source>
</evidence>
<keyword evidence="2" id="KW-1185">Reference proteome</keyword>
<name>A0A452J253_9SAUR</name>
<accession>A0A452J253</accession>
<dbReference type="Proteomes" id="UP000291020">
    <property type="component" value="Unassembled WGS sequence"/>
</dbReference>
<evidence type="ECO:0000313" key="1">
    <source>
        <dbReference type="Ensembl" id="ENSGAGP00000034495.1"/>
    </source>
</evidence>